<reference evidence="5" key="1">
    <citation type="submission" date="2014-03" db="EMBL/GenBank/DDBJ databases">
        <title>The Complete Genome Sequence of Bacillus bombyseptieus.</title>
        <authorList>
            <person name="Cheng T."/>
            <person name="Lin P."/>
            <person name="Jin S."/>
            <person name="Wu Y."/>
            <person name="Fu B."/>
            <person name="Long R."/>
            <person name="Liu D."/>
            <person name="Guo Y."/>
            <person name="Peng L."/>
            <person name="Xia Q."/>
        </authorList>
    </citation>
    <scope>NUCLEOTIDE SEQUENCE [LARGE SCALE GENOMIC DNA]</scope>
    <source>
        <strain evidence="5">wang</strain>
        <plasmid evidence="5">pBb</plasmid>
    </source>
</reference>
<accession>A0A9W3L0L5</accession>
<organism evidence="4 5">
    <name type="scientific">Bacillus bombysepticus str. Wang</name>
    <dbReference type="NCBI Taxonomy" id="1330043"/>
    <lineage>
        <taxon>Bacteria</taxon>
        <taxon>Bacillati</taxon>
        <taxon>Bacillota</taxon>
        <taxon>Bacilli</taxon>
        <taxon>Bacillales</taxon>
        <taxon>Bacillaceae</taxon>
        <taxon>Bacillus</taxon>
        <taxon>Bacillus cereus group</taxon>
    </lineage>
</organism>
<dbReference type="Proteomes" id="UP000031778">
    <property type="component" value="Plasmid pBb"/>
</dbReference>
<dbReference type="EMBL" id="CP007513">
    <property type="protein sequence ID" value="AHX21589.1"/>
    <property type="molecule type" value="Genomic_DNA"/>
</dbReference>
<dbReference type="GO" id="GO:0003677">
    <property type="term" value="F:DNA binding"/>
    <property type="evidence" value="ECO:0007669"/>
    <property type="project" value="InterPro"/>
</dbReference>
<sequence>MGKSLCDQEKKVAILIAHGYKDVEIAQKLFVSRRRVGVIISSIKLKCRISSRVQIGILAYHRGWLEFEEIMRNDDYAQKSALY</sequence>
<evidence type="ECO:0000259" key="3">
    <source>
        <dbReference type="SMART" id="SM00421"/>
    </source>
</evidence>
<feature type="domain" description="HTH luxR-type" evidence="3">
    <location>
        <begin position="2"/>
        <end position="59"/>
    </location>
</feature>
<dbReference type="Pfam" id="PF00196">
    <property type="entry name" value="GerE"/>
    <property type="match status" value="1"/>
</dbReference>
<dbReference type="RefSeq" id="WP_016078316.1">
    <property type="nucleotide sequence ID" value="NZ_CP007513.1"/>
</dbReference>
<dbReference type="Gene3D" id="1.10.10.10">
    <property type="entry name" value="Winged helix-like DNA-binding domain superfamily/Winged helix DNA-binding domain"/>
    <property type="match status" value="1"/>
</dbReference>
<protein>
    <submittedName>
        <fullName evidence="4">LuxR family transcriptional regulator</fullName>
    </submittedName>
</protein>
<dbReference type="SUPFAM" id="SSF46894">
    <property type="entry name" value="C-terminal effector domain of the bipartite response regulators"/>
    <property type="match status" value="1"/>
</dbReference>
<evidence type="ECO:0000313" key="5">
    <source>
        <dbReference type="Proteomes" id="UP000031778"/>
    </source>
</evidence>
<proteinExistence type="predicted"/>
<keyword evidence="2" id="KW-0804">Transcription</keyword>
<geneLocation type="plasmid" evidence="4 5">
    <name>pBb</name>
</geneLocation>
<evidence type="ECO:0000256" key="2">
    <source>
        <dbReference type="ARBA" id="ARBA00023163"/>
    </source>
</evidence>
<name>A0A9W3L0L5_9BACI</name>
<dbReference type="GO" id="GO:0006355">
    <property type="term" value="P:regulation of DNA-templated transcription"/>
    <property type="evidence" value="ECO:0007669"/>
    <property type="project" value="InterPro"/>
</dbReference>
<evidence type="ECO:0000256" key="1">
    <source>
        <dbReference type="ARBA" id="ARBA00023015"/>
    </source>
</evidence>
<keyword evidence="1" id="KW-0805">Transcription regulation</keyword>
<dbReference type="SMART" id="SM00421">
    <property type="entry name" value="HTH_LUXR"/>
    <property type="match status" value="1"/>
</dbReference>
<keyword evidence="5" id="KW-1185">Reference proteome</keyword>
<dbReference type="InterPro" id="IPR036388">
    <property type="entry name" value="WH-like_DNA-bd_sf"/>
</dbReference>
<dbReference type="InterPro" id="IPR016032">
    <property type="entry name" value="Sig_transdc_resp-reg_C-effctor"/>
</dbReference>
<dbReference type="AlphaFoldDB" id="A0A9W3L0L5"/>
<evidence type="ECO:0000313" key="4">
    <source>
        <dbReference type="EMBL" id="AHX21589.1"/>
    </source>
</evidence>
<dbReference type="InterPro" id="IPR000792">
    <property type="entry name" value="Tscrpt_reg_LuxR_C"/>
</dbReference>
<dbReference type="KEGG" id="bby:CY96_27465"/>
<gene>
    <name evidence="4" type="ORF">CY96_27465</name>
</gene>
<keyword evidence="4" id="KW-0614">Plasmid</keyword>